<evidence type="ECO:0000259" key="12">
    <source>
        <dbReference type="PROSITE" id="PS52002"/>
    </source>
</evidence>
<keyword evidence="7" id="KW-0508">mRNA splicing</keyword>
<dbReference type="GO" id="GO:0005686">
    <property type="term" value="C:U2 snRNP"/>
    <property type="evidence" value="ECO:0007669"/>
    <property type="project" value="TreeGrafter"/>
</dbReference>
<dbReference type="GO" id="GO:0005737">
    <property type="term" value="C:cytoplasm"/>
    <property type="evidence" value="ECO:0007669"/>
    <property type="project" value="UniProtKB-SubCell"/>
</dbReference>
<dbReference type="GO" id="GO:0005687">
    <property type="term" value="C:U4 snRNP"/>
    <property type="evidence" value="ECO:0007669"/>
    <property type="project" value="TreeGrafter"/>
</dbReference>
<dbReference type="InterPro" id="IPR001163">
    <property type="entry name" value="Sm_dom_euk/arc"/>
</dbReference>
<evidence type="ECO:0000256" key="5">
    <source>
        <dbReference type="ARBA" id="ARBA00022664"/>
    </source>
</evidence>
<keyword evidence="8" id="KW-0539">Nucleus</keyword>
<gene>
    <name evidence="13" type="ORF">CANARDRAFT_26978</name>
</gene>
<dbReference type="GO" id="GO:0071013">
    <property type="term" value="C:catalytic step 2 spliceosome"/>
    <property type="evidence" value="ECO:0007669"/>
    <property type="project" value="TreeGrafter"/>
</dbReference>
<keyword evidence="14" id="KW-1185">Reference proteome</keyword>
<evidence type="ECO:0000256" key="2">
    <source>
        <dbReference type="ARBA" id="ARBA00004496"/>
    </source>
</evidence>
<protein>
    <recommendedName>
        <fullName evidence="10">Sm protein B</fullName>
    </recommendedName>
</protein>
<evidence type="ECO:0000256" key="1">
    <source>
        <dbReference type="ARBA" id="ARBA00004123"/>
    </source>
</evidence>
<proteinExistence type="inferred from homology"/>
<evidence type="ECO:0000256" key="8">
    <source>
        <dbReference type="ARBA" id="ARBA00023242"/>
    </source>
</evidence>
<dbReference type="Gene3D" id="2.30.30.100">
    <property type="match status" value="1"/>
</dbReference>
<keyword evidence="4" id="KW-0963">Cytoplasm</keyword>
<dbReference type="InterPro" id="IPR047575">
    <property type="entry name" value="Sm"/>
</dbReference>
<dbReference type="Proteomes" id="UP000094801">
    <property type="component" value="Unassembled WGS sequence"/>
</dbReference>
<evidence type="ECO:0000256" key="9">
    <source>
        <dbReference type="ARBA" id="ARBA00023274"/>
    </source>
</evidence>
<evidence type="ECO:0000313" key="13">
    <source>
        <dbReference type="EMBL" id="ODV87599.1"/>
    </source>
</evidence>
<dbReference type="PANTHER" id="PTHR10701">
    <property type="entry name" value="SMALL NUCLEAR RIBONUCLEOPROTEIN-ASSOCIATED PROTEIN B AND N"/>
    <property type="match status" value="1"/>
</dbReference>
<dbReference type="PANTHER" id="PTHR10701:SF0">
    <property type="entry name" value="SMALL NUCLEAR RIBONUCLEOPROTEIN-ASSOCIATED PROTEIN B"/>
    <property type="match status" value="1"/>
</dbReference>
<keyword evidence="9" id="KW-0687">Ribonucleoprotein</keyword>
<keyword evidence="6" id="KW-0694">RNA-binding</keyword>
<dbReference type="SUPFAM" id="SSF50182">
    <property type="entry name" value="Sm-like ribonucleoproteins"/>
    <property type="match status" value="1"/>
</dbReference>
<dbReference type="CDD" id="cd01717">
    <property type="entry name" value="Sm_B"/>
    <property type="match status" value="1"/>
</dbReference>
<dbReference type="GO" id="GO:0000398">
    <property type="term" value="P:mRNA splicing, via spliceosome"/>
    <property type="evidence" value="ECO:0007669"/>
    <property type="project" value="TreeGrafter"/>
</dbReference>
<dbReference type="GO" id="GO:0071004">
    <property type="term" value="C:U2-type prespliceosome"/>
    <property type="evidence" value="ECO:0007669"/>
    <property type="project" value="TreeGrafter"/>
</dbReference>
<evidence type="ECO:0000256" key="4">
    <source>
        <dbReference type="ARBA" id="ARBA00022490"/>
    </source>
</evidence>
<dbReference type="InterPro" id="IPR010920">
    <property type="entry name" value="LSM_dom_sf"/>
</dbReference>
<evidence type="ECO:0000256" key="10">
    <source>
        <dbReference type="ARBA" id="ARBA00041355"/>
    </source>
</evidence>
<dbReference type="PROSITE" id="PS52002">
    <property type="entry name" value="SM"/>
    <property type="match status" value="1"/>
</dbReference>
<evidence type="ECO:0000256" key="6">
    <source>
        <dbReference type="ARBA" id="ARBA00022884"/>
    </source>
</evidence>
<accession>A0A1E4T764</accession>
<sequence length="177" mass="19119">MAVGQIPKKAKLFNLINYRVRVTTTDNTTYFSGILLSYDKHLNLVLSETEEFRLTKSSLIKINNAKKSSNKAAIKDESDIKEEKRLLGLVILRGETIISVVVEQAPKLSNLKPELRLNKGKGSVRPLVTLDGGNAAVAAAAASAAARKNTGGWLSGPMKTTSGAGITKPQRGGFRRQ</sequence>
<dbReference type="InterPro" id="IPR050914">
    <property type="entry name" value="snRNP_SmB/NAA38-like"/>
</dbReference>
<name>A0A1E4T764_9ASCO</name>
<dbReference type="GO" id="GO:0003723">
    <property type="term" value="F:RNA binding"/>
    <property type="evidence" value="ECO:0007669"/>
    <property type="project" value="UniProtKB-KW"/>
</dbReference>
<reference evidence="14" key="1">
    <citation type="submission" date="2016-04" db="EMBL/GenBank/DDBJ databases">
        <title>Comparative genomics of biotechnologically important yeasts.</title>
        <authorList>
            <consortium name="DOE Joint Genome Institute"/>
            <person name="Riley R."/>
            <person name="Haridas S."/>
            <person name="Wolfe K.H."/>
            <person name="Lopes M.R."/>
            <person name="Hittinger C.T."/>
            <person name="Goker M."/>
            <person name="Salamov A."/>
            <person name="Wisecaver J."/>
            <person name="Long T.M."/>
            <person name="Aerts A.L."/>
            <person name="Barry K."/>
            <person name="Choi C."/>
            <person name="Clum A."/>
            <person name="Coughlan A.Y."/>
            <person name="Deshpande S."/>
            <person name="Douglass A.P."/>
            <person name="Hanson S.J."/>
            <person name="Klenk H.-P."/>
            <person name="Labutti K."/>
            <person name="Lapidus A."/>
            <person name="Lindquist E."/>
            <person name="Lipzen A."/>
            <person name="Meier-Kolthoff J.P."/>
            <person name="Ohm R.A."/>
            <person name="Otillar R.P."/>
            <person name="Pangilinan J."/>
            <person name="Peng Y."/>
            <person name="Rokas A."/>
            <person name="Rosa C.A."/>
            <person name="Scheuner C."/>
            <person name="Sibirny A.A."/>
            <person name="Slot J.C."/>
            <person name="Stielow J.B."/>
            <person name="Sun H."/>
            <person name="Kurtzman C.P."/>
            <person name="Blackwell M."/>
            <person name="Grigoriev I.V."/>
            <person name="Jeffries T.W."/>
        </authorList>
    </citation>
    <scope>NUCLEOTIDE SEQUENCE [LARGE SCALE GENOMIC DNA]</scope>
    <source>
        <strain evidence="14">NRRL YB-2248</strain>
    </source>
</reference>
<organism evidence="13 14">
    <name type="scientific">[Candida] arabinofermentans NRRL YB-2248</name>
    <dbReference type="NCBI Taxonomy" id="983967"/>
    <lineage>
        <taxon>Eukaryota</taxon>
        <taxon>Fungi</taxon>
        <taxon>Dikarya</taxon>
        <taxon>Ascomycota</taxon>
        <taxon>Saccharomycotina</taxon>
        <taxon>Pichiomycetes</taxon>
        <taxon>Pichiales</taxon>
        <taxon>Pichiaceae</taxon>
        <taxon>Ogataea</taxon>
        <taxon>Ogataea/Candida clade</taxon>
    </lineage>
</organism>
<dbReference type="EMBL" id="KV453848">
    <property type="protein sequence ID" value="ODV87599.1"/>
    <property type="molecule type" value="Genomic_DNA"/>
</dbReference>
<dbReference type="GO" id="GO:0046540">
    <property type="term" value="C:U4/U6 x U5 tri-snRNP complex"/>
    <property type="evidence" value="ECO:0007669"/>
    <property type="project" value="TreeGrafter"/>
</dbReference>
<evidence type="ECO:0000256" key="7">
    <source>
        <dbReference type="ARBA" id="ARBA00023187"/>
    </source>
</evidence>
<dbReference type="SMART" id="SM00651">
    <property type="entry name" value="Sm"/>
    <property type="match status" value="1"/>
</dbReference>
<dbReference type="GO" id="GO:0070990">
    <property type="term" value="F:snRNP binding"/>
    <property type="evidence" value="ECO:0007669"/>
    <property type="project" value="TreeGrafter"/>
</dbReference>
<dbReference type="OrthoDB" id="2020720at2759"/>
<feature type="region of interest" description="Disordered" evidence="11">
    <location>
        <begin position="152"/>
        <end position="177"/>
    </location>
</feature>
<dbReference type="GO" id="GO:0005685">
    <property type="term" value="C:U1 snRNP"/>
    <property type="evidence" value="ECO:0007669"/>
    <property type="project" value="TreeGrafter"/>
</dbReference>
<evidence type="ECO:0000256" key="3">
    <source>
        <dbReference type="ARBA" id="ARBA00009123"/>
    </source>
</evidence>
<dbReference type="STRING" id="983967.A0A1E4T764"/>
<feature type="domain" description="Sm" evidence="12">
    <location>
        <begin position="7"/>
        <end position="106"/>
    </location>
</feature>
<evidence type="ECO:0000313" key="14">
    <source>
        <dbReference type="Proteomes" id="UP000094801"/>
    </source>
</evidence>
<comment type="similarity">
    <text evidence="3">Belongs to the snRNP SmB/SmN family.</text>
</comment>
<dbReference type="Pfam" id="PF01423">
    <property type="entry name" value="LSM"/>
    <property type="match status" value="1"/>
</dbReference>
<dbReference type="GO" id="GO:0005682">
    <property type="term" value="C:U5 snRNP"/>
    <property type="evidence" value="ECO:0007669"/>
    <property type="project" value="TreeGrafter"/>
</dbReference>
<dbReference type="AlphaFoldDB" id="A0A1E4T764"/>
<comment type="subcellular location">
    <subcellularLocation>
        <location evidence="2">Cytoplasm</location>
    </subcellularLocation>
    <subcellularLocation>
        <location evidence="1">Nucleus</location>
    </subcellularLocation>
</comment>
<evidence type="ECO:0000256" key="11">
    <source>
        <dbReference type="SAM" id="MobiDB-lite"/>
    </source>
</evidence>
<keyword evidence="5" id="KW-0507">mRNA processing</keyword>